<evidence type="ECO:0000256" key="5">
    <source>
        <dbReference type="ARBA" id="ARBA00023163"/>
    </source>
</evidence>
<evidence type="ECO:0000256" key="10">
    <source>
        <dbReference type="SAM" id="MobiDB-lite"/>
    </source>
</evidence>
<evidence type="ECO:0000256" key="3">
    <source>
        <dbReference type="ARBA" id="ARBA00019610"/>
    </source>
</evidence>
<gene>
    <name evidence="8" type="primary">MED17</name>
    <name evidence="11" type="ORF">NA56DRAFT_610850</name>
</gene>
<dbReference type="Gene3D" id="6.10.250.2620">
    <property type="match status" value="1"/>
</dbReference>
<proteinExistence type="inferred from homology"/>
<evidence type="ECO:0000256" key="8">
    <source>
        <dbReference type="RuleBase" id="RU364140"/>
    </source>
</evidence>
<comment type="function">
    <text evidence="8">Component of the Mediator complex, a coactivator involved in the regulated transcription of nearly all RNA polymerase II-dependent genes. Mediator functions as a bridge to convey information from gene-specific regulatory proteins to the basal RNA polymerase II transcription machinery. Mediator is recruited to promoters by direct interactions with regulatory proteins and serves as a scaffold for the assembly of a functional preinitiation complex with RNA polymerase II and the general transcription factors.</text>
</comment>
<comment type="subunit">
    <text evidence="8">Component of the Mediator complex.</text>
</comment>
<dbReference type="PANTHER" id="PTHR13114:SF7">
    <property type="entry name" value="MEDIATOR OF RNA POLYMERASE II TRANSCRIPTION SUBUNIT 17"/>
    <property type="match status" value="1"/>
</dbReference>
<comment type="subcellular location">
    <subcellularLocation>
        <location evidence="1 8">Nucleus</location>
    </subcellularLocation>
</comment>
<dbReference type="PANTHER" id="PTHR13114">
    <property type="entry name" value="MEDIATOR OF RNA POLYMERASE II TRANSCRIPTION SUBUNIT 17"/>
    <property type="match status" value="1"/>
</dbReference>
<keyword evidence="5 8" id="KW-0804">Transcription</keyword>
<dbReference type="GO" id="GO:0003712">
    <property type="term" value="F:transcription coregulator activity"/>
    <property type="evidence" value="ECO:0007669"/>
    <property type="project" value="InterPro"/>
</dbReference>
<dbReference type="AlphaFoldDB" id="A0A2J6PJH1"/>
<organism evidence="11 12">
    <name type="scientific">Hyaloscypha hepaticicola</name>
    <dbReference type="NCBI Taxonomy" id="2082293"/>
    <lineage>
        <taxon>Eukaryota</taxon>
        <taxon>Fungi</taxon>
        <taxon>Dikarya</taxon>
        <taxon>Ascomycota</taxon>
        <taxon>Pezizomycotina</taxon>
        <taxon>Leotiomycetes</taxon>
        <taxon>Helotiales</taxon>
        <taxon>Hyaloscyphaceae</taxon>
        <taxon>Hyaloscypha</taxon>
    </lineage>
</organism>
<dbReference type="InterPro" id="IPR019313">
    <property type="entry name" value="Mediator_Med17"/>
</dbReference>
<evidence type="ECO:0000256" key="9">
    <source>
        <dbReference type="SAM" id="Coils"/>
    </source>
</evidence>
<sequence length="695" mass="76639">MNTMGSLPSDFAISLKAQPSSKTNANLPSLIERINIERGGFQTITEESLRQEIAEAELDNEDGDEDDTSDEEEEELDRMKELMTSREEMLGQIETAHQSAMFALDFVSLLLSKDTPVQASLSISPALRELVGMGTLGADKLHAPRITDAQKQDNKQIAKGWKSQSLNKTVDSILASASRLEKEIELETKYWQQVLAVSESGWSVCRLPNEKHTLGVRFGFSEASPAFKNRSLAALRRNPDGSISLDQGIVSSEPQILRVRIQSGNKQTGSSAVPQPAAENAPVEALILQARNTIFAEELWQELNREARSLGSYGVQSKDDTLVCPLSATKTAVFDLVPLGEASLTGPDDSMAEGVFISLNLLLSYAHRQNHRRRTQPPPPISSQKKIIQPYNLLRFLLTRLKHQETIGQLNHLLGSLCRVIELAQVKPLPSFKVTFTPWTPPSHISQAERTMLSLIDRLEGIATFSITETTTITITARTTIFPIGSTFALSLSPGSPLMSICPPHPVLTSYPALRDYIHYFTACTIATSISSVGGSGIDDINDGGQAVWHQTPHPTTLRTLLAPSVTGSKLPRTKQLSLSIQPLSTEPKTGVRMRAHWEWNGPEQPEHGSIGRRASFEATPLQKEDIQMALELEKEKKEKEEAEGEEGEKMRRVKGKGEGVYDWVMWETEDGKGWDEGEGEVFRSLESVVTDAGK</sequence>
<keyword evidence="9" id="KW-0175">Coiled coil</keyword>
<evidence type="ECO:0000313" key="11">
    <source>
        <dbReference type="EMBL" id="PMD14177.1"/>
    </source>
</evidence>
<comment type="similarity">
    <text evidence="2 8">Belongs to the Mediator complex subunit 17 family.</text>
</comment>
<reference evidence="11 12" key="1">
    <citation type="submission" date="2016-05" db="EMBL/GenBank/DDBJ databases">
        <title>A degradative enzymes factory behind the ericoid mycorrhizal symbiosis.</title>
        <authorList>
            <consortium name="DOE Joint Genome Institute"/>
            <person name="Martino E."/>
            <person name="Morin E."/>
            <person name="Grelet G."/>
            <person name="Kuo A."/>
            <person name="Kohler A."/>
            <person name="Daghino S."/>
            <person name="Barry K."/>
            <person name="Choi C."/>
            <person name="Cichocki N."/>
            <person name="Clum A."/>
            <person name="Copeland A."/>
            <person name="Hainaut M."/>
            <person name="Haridas S."/>
            <person name="Labutti K."/>
            <person name="Lindquist E."/>
            <person name="Lipzen A."/>
            <person name="Khouja H.-R."/>
            <person name="Murat C."/>
            <person name="Ohm R."/>
            <person name="Olson A."/>
            <person name="Spatafora J."/>
            <person name="Veneault-Fourrey C."/>
            <person name="Henrissat B."/>
            <person name="Grigoriev I."/>
            <person name="Martin F."/>
            <person name="Perotto S."/>
        </authorList>
    </citation>
    <scope>NUCLEOTIDE SEQUENCE [LARGE SCALE GENOMIC DNA]</scope>
    <source>
        <strain evidence="11 12">UAMH 7357</strain>
    </source>
</reference>
<keyword evidence="8" id="KW-0010">Activator</keyword>
<dbReference type="Pfam" id="PF10156">
    <property type="entry name" value="Med17"/>
    <property type="match status" value="1"/>
</dbReference>
<keyword evidence="6 8" id="KW-0539">Nucleus</keyword>
<feature type="region of interest" description="Disordered" evidence="10">
    <location>
        <begin position="55"/>
        <end position="74"/>
    </location>
</feature>
<dbReference type="GO" id="GO:0006357">
    <property type="term" value="P:regulation of transcription by RNA polymerase II"/>
    <property type="evidence" value="ECO:0007669"/>
    <property type="project" value="InterPro"/>
</dbReference>
<evidence type="ECO:0000313" key="12">
    <source>
        <dbReference type="Proteomes" id="UP000235672"/>
    </source>
</evidence>
<dbReference type="GO" id="GO:0016592">
    <property type="term" value="C:mediator complex"/>
    <property type="evidence" value="ECO:0007669"/>
    <property type="project" value="InterPro"/>
</dbReference>
<evidence type="ECO:0000256" key="2">
    <source>
        <dbReference type="ARBA" id="ARBA00005635"/>
    </source>
</evidence>
<evidence type="ECO:0000256" key="7">
    <source>
        <dbReference type="ARBA" id="ARBA00032014"/>
    </source>
</evidence>
<dbReference type="OrthoDB" id="5319830at2759"/>
<evidence type="ECO:0000256" key="1">
    <source>
        <dbReference type="ARBA" id="ARBA00004123"/>
    </source>
</evidence>
<name>A0A2J6PJH1_9HELO</name>
<dbReference type="STRING" id="1745343.A0A2J6PJH1"/>
<accession>A0A2J6PJH1</accession>
<evidence type="ECO:0000256" key="4">
    <source>
        <dbReference type="ARBA" id="ARBA00023015"/>
    </source>
</evidence>
<keyword evidence="12" id="KW-1185">Reference proteome</keyword>
<dbReference type="GO" id="GO:0070847">
    <property type="term" value="C:core mediator complex"/>
    <property type="evidence" value="ECO:0007669"/>
    <property type="project" value="TreeGrafter"/>
</dbReference>
<keyword evidence="4 8" id="KW-0805">Transcription regulation</keyword>
<dbReference type="EMBL" id="KZ613524">
    <property type="protein sequence ID" value="PMD14177.1"/>
    <property type="molecule type" value="Genomic_DNA"/>
</dbReference>
<evidence type="ECO:0000256" key="6">
    <source>
        <dbReference type="ARBA" id="ARBA00023242"/>
    </source>
</evidence>
<dbReference type="Proteomes" id="UP000235672">
    <property type="component" value="Unassembled WGS sequence"/>
</dbReference>
<feature type="coiled-coil region" evidence="9">
    <location>
        <begin position="624"/>
        <end position="653"/>
    </location>
</feature>
<protein>
    <recommendedName>
        <fullName evidence="3 8">Mediator of RNA polymerase II transcription subunit 17</fullName>
    </recommendedName>
    <alternativeName>
        <fullName evidence="7 8">Mediator complex subunit 17</fullName>
    </alternativeName>
</protein>